<comment type="caution">
    <text evidence="1">The sequence shown here is derived from an EMBL/GenBank/DDBJ whole genome shotgun (WGS) entry which is preliminary data.</text>
</comment>
<name>A0ACB7YMP5_9ERIC</name>
<organism evidence="1 2">
    <name type="scientific">Vaccinium darrowii</name>
    <dbReference type="NCBI Taxonomy" id="229202"/>
    <lineage>
        <taxon>Eukaryota</taxon>
        <taxon>Viridiplantae</taxon>
        <taxon>Streptophyta</taxon>
        <taxon>Embryophyta</taxon>
        <taxon>Tracheophyta</taxon>
        <taxon>Spermatophyta</taxon>
        <taxon>Magnoliopsida</taxon>
        <taxon>eudicotyledons</taxon>
        <taxon>Gunneridae</taxon>
        <taxon>Pentapetalae</taxon>
        <taxon>asterids</taxon>
        <taxon>Ericales</taxon>
        <taxon>Ericaceae</taxon>
        <taxon>Vaccinioideae</taxon>
        <taxon>Vaccinieae</taxon>
        <taxon>Vaccinium</taxon>
    </lineage>
</organism>
<gene>
    <name evidence="1" type="ORF">Vadar_017740</name>
</gene>
<dbReference type="EMBL" id="CM037161">
    <property type="protein sequence ID" value="KAH7854780.1"/>
    <property type="molecule type" value="Genomic_DNA"/>
</dbReference>
<dbReference type="Proteomes" id="UP000828048">
    <property type="component" value="Chromosome 11"/>
</dbReference>
<reference evidence="1 2" key="1">
    <citation type="journal article" date="2021" name="Hortic Res">
        <title>High-quality reference genome and annotation aids understanding of berry development for evergreen blueberry (Vaccinium darrowii).</title>
        <authorList>
            <person name="Yu J."/>
            <person name="Hulse-Kemp A.M."/>
            <person name="Babiker E."/>
            <person name="Staton M."/>
        </authorList>
    </citation>
    <scope>NUCLEOTIDE SEQUENCE [LARGE SCALE GENOMIC DNA]</scope>
    <source>
        <strain evidence="2">cv. NJ 8807/NJ 8810</strain>
        <tissue evidence="1">Young leaf</tissue>
    </source>
</reference>
<protein>
    <submittedName>
        <fullName evidence="1">Uncharacterized protein</fullName>
    </submittedName>
</protein>
<evidence type="ECO:0000313" key="2">
    <source>
        <dbReference type="Proteomes" id="UP000828048"/>
    </source>
</evidence>
<evidence type="ECO:0000313" key="1">
    <source>
        <dbReference type="EMBL" id="KAH7854780.1"/>
    </source>
</evidence>
<sequence>MLEPGFLARKFTNHLNRINKKNKANDKRFEAMGLKHKPTSYHGSIHSIPSNGKRKRIRAEMDDADYSPTIGEDDSDDSSIGSFEEEDSDLRQRVPSRSQREANQSSLNQDMVTQIPPPLDPESQIEAPPVVASVALKKSTKGRGVARGFDVKRRLKTGGKIKGVIFDEDKWLPVGPAEKVFKMELGIITRLLAPLNVFYWKRMTAAQKAPLFERLESEFEVKFEDQHTRTVVDSIMAMRFRQFKHRCHLHYKKFSTEEAPQHPPTDVEPIDWIRLCEHFESEEFKRQSDAGAKNRKDLEVNHTSGSKSFIQRLYEMENLAKNSEENSETREEPSQLKLYKDTHLKKDGNWVHLRARLNHEKMVMLKNQPVQEDGNKLTEDEIREEILKTKTGYSRGLGYGVKPPKATSLGASARIQTQRAEEVEKRAEEARLRAEEADKRAKEADKRTEEAERRAQQFQEEIQDQRSTITKLQESQLDLQHAFKTFMARFDGRIP</sequence>
<keyword evidence="2" id="KW-1185">Reference proteome</keyword>
<proteinExistence type="predicted"/>
<accession>A0ACB7YMP5</accession>